<name>D4YZP3_SPHIU</name>
<accession>D4YZP3</accession>
<keyword evidence="1" id="KW-0812">Transmembrane</keyword>
<dbReference type="STRING" id="452662.SJA_C1-09910"/>
<proteinExistence type="predicted"/>
<dbReference type="KEGG" id="sjp:SJA_C1-09910"/>
<evidence type="ECO:0000313" key="2">
    <source>
        <dbReference type="EMBL" id="BAI95825.1"/>
    </source>
</evidence>
<gene>
    <name evidence="2" type="ordered locus">SJA_C1-09910</name>
</gene>
<reference evidence="2 3" key="1">
    <citation type="journal article" date="2010" name="J. Bacteriol.">
        <title>Complete genome sequence of the representative gamma-hexachlorocyclohexane-degrading bacterium Sphingobium japonicum UT26.</title>
        <authorList>
            <person name="Nagata Y."/>
            <person name="Ohtsubo Y."/>
            <person name="Endo R."/>
            <person name="Ichikawa N."/>
            <person name="Ankai A."/>
            <person name="Oguchi A."/>
            <person name="Fukui S."/>
            <person name="Fujita N."/>
            <person name="Tsuda M."/>
        </authorList>
    </citation>
    <scope>NUCLEOTIDE SEQUENCE [LARGE SCALE GENOMIC DNA]</scope>
    <source>
        <strain evidence="3">DSM 16413 / CCM 7287 / MTCC 6362 / UT26 / NBRC 101211 / UT26S</strain>
    </source>
</reference>
<dbReference type="AlphaFoldDB" id="D4YZP3"/>
<evidence type="ECO:0000256" key="1">
    <source>
        <dbReference type="SAM" id="Phobius"/>
    </source>
</evidence>
<keyword evidence="1" id="KW-0472">Membrane</keyword>
<evidence type="ECO:0000313" key="3">
    <source>
        <dbReference type="Proteomes" id="UP000007753"/>
    </source>
</evidence>
<organism evidence="2 3">
    <name type="scientific">Sphingobium indicum (strain DSM 16413 / CCM 7287 / MTCC 6362 / UT26 / NBRC 101211 / UT26S)</name>
    <name type="common">Sphingobium japonicum</name>
    <dbReference type="NCBI Taxonomy" id="452662"/>
    <lineage>
        <taxon>Bacteria</taxon>
        <taxon>Pseudomonadati</taxon>
        <taxon>Pseudomonadota</taxon>
        <taxon>Alphaproteobacteria</taxon>
        <taxon>Sphingomonadales</taxon>
        <taxon>Sphingomonadaceae</taxon>
        <taxon>Sphingobium</taxon>
    </lineage>
</organism>
<protein>
    <submittedName>
        <fullName evidence="2">Uncharacterized protein</fullName>
    </submittedName>
</protein>
<dbReference type="HOGENOM" id="CLU_2810216_0_0_5"/>
<dbReference type="Proteomes" id="UP000007753">
    <property type="component" value="Chromosome 1"/>
</dbReference>
<keyword evidence="3" id="KW-1185">Reference proteome</keyword>
<keyword evidence="1" id="KW-1133">Transmembrane helix</keyword>
<sequence>MQREEAASSVNPVLIGLAGGIIVFKVGIAVYVVQTVYGCLGNRLKRCPIEASKKAGEIWRDAGRRTR</sequence>
<dbReference type="EMBL" id="AP010803">
    <property type="protein sequence ID" value="BAI95825.1"/>
    <property type="molecule type" value="Genomic_DNA"/>
</dbReference>
<feature type="transmembrane region" description="Helical" evidence="1">
    <location>
        <begin position="12"/>
        <end position="33"/>
    </location>
</feature>